<dbReference type="Proteomes" id="UP000199409">
    <property type="component" value="Unassembled WGS sequence"/>
</dbReference>
<dbReference type="PANTHER" id="PTHR41773">
    <property type="entry name" value="GTP PYROPHOSPHATASE-RELATED"/>
    <property type="match status" value="1"/>
</dbReference>
<dbReference type="Gene3D" id="1.10.287.860">
    <property type="entry name" value="Nucleotidyltransferase"/>
    <property type="match status" value="1"/>
</dbReference>
<dbReference type="SUPFAM" id="SSF81301">
    <property type="entry name" value="Nucleotidyltransferase"/>
    <property type="match status" value="1"/>
</dbReference>
<gene>
    <name evidence="2" type="ORF">SAMN05660420_00283</name>
</gene>
<evidence type="ECO:0000313" key="3">
    <source>
        <dbReference type="Proteomes" id="UP000199409"/>
    </source>
</evidence>
<dbReference type="SMART" id="SM00954">
    <property type="entry name" value="RelA_SpoT"/>
    <property type="match status" value="1"/>
</dbReference>
<keyword evidence="3" id="KW-1185">Reference proteome</keyword>
<dbReference type="GO" id="GO:0015969">
    <property type="term" value="P:guanosine tetraphosphate metabolic process"/>
    <property type="evidence" value="ECO:0007669"/>
    <property type="project" value="InterPro"/>
</dbReference>
<sequence length="357" mass="41776">MASLDFELEKYKFRKFYDKNLSLIQATQDRYISTIEKLIEQLDVGEVTKIEGRIKDKEECIKKFQRKYQGKLEADEKPYRIKDYLSDLIGIRIVCLYEDQISVVSDVLKSHFRIIEVTDKIAAVESTEDLFGYKGLHMDLVPVQAEGASPRLQEFPFEVQIRSLIQDAWSVLDHKIKYKKSIPNNLKRRINVLSALFELADREFKEIRNATMELLQQATADPIGDSLSDSNGNGEIHQAGKGKGINVFNFLRVAGHFFKDFVFEDYKVDNFVQDILKQNRDFERADLHKSLIENLKTVKEYRTQFLLQNPENTFSPYTSIRHCLYKYDRETFGRILSRGAREHFEEWLEDVGGRDHH</sequence>
<dbReference type="RefSeq" id="WP_092344146.1">
    <property type="nucleotide sequence ID" value="NZ_FNQN01000001.1"/>
</dbReference>
<feature type="domain" description="RelA/SpoT" evidence="1">
    <location>
        <begin position="52"/>
        <end position="184"/>
    </location>
</feature>
<dbReference type="PANTHER" id="PTHR41773:SF1">
    <property type="entry name" value="RELA_SPOT DOMAIN-CONTAINING PROTEIN"/>
    <property type="match status" value="1"/>
</dbReference>
<dbReference type="Pfam" id="PF04607">
    <property type="entry name" value="RelA_SpoT"/>
    <property type="match status" value="1"/>
</dbReference>
<reference evidence="2 3" key="1">
    <citation type="submission" date="2016-10" db="EMBL/GenBank/DDBJ databases">
        <authorList>
            <person name="de Groot N.N."/>
        </authorList>
    </citation>
    <scope>NUCLEOTIDE SEQUENCE [LARGE SCALE GENOMIC DNA]</scope>
    <source>
        <strain evidence="2 3">DSM 7343</strain>
    </source>
</reference>
<evidence type="ECO:0000313" key="2">
    <source>
        <dbReference type="EMBL" id="SDZ78279.1"/>
    </source>
</evidence>
<proteinExistence type="predicted"/>
<dbReference type="EMBL" id="FNQN01000001">
    <property type="protein sequence ID" value="SDZ78279.1"/>
    <property type="molecule type" value="Genomic_DNA"/>
</dbReference>
<dbReference type="AlphaFoldDB" id="A0A1H3VU42"/>
<protein>
    <submittedName>
        <fullName evidence="2">PpGpp synthetase catalytic domain-containing protein (RelA/SpoT-type nucleotidyltranferase)</fullName>
    </submittedName>
</protein>
<dbReference type="InterPro" id="IPR043519">
    <property type="entry name" value="NT_sf"/>
</dbReference>
<dbReference type="Gene3D" id="3.30.460.10">
    <property type="entry name" value="Beta Polymerase, domain 2"/>
    <property type="match status" value="1"/>
</dbReference>
<organism evidence="2 3">
    <name type="scientific">Desulfuromusa kysingii</name>
    <dbReference type="NCBI Taxonomy" id="37625"/>
    <lineage>
        <taxon>Bacteria</taxon>
        <taxon>Pseudomonadati</taxon>
        <taxon>Thermodesulfobacteriota</taxon>
        <taxon>Desulfuromonadia</taxon>
        <taxon>Desulfuromonadales</taxon>
        <taxon>Geopsychrobacteraceae</taxon>
        <taxon>Desulfuromusa</taxon>
    </lineage>
</organism>
<dbReference type="STRING" id="37625.SAMN05660420_00283"/>
<dbReference type="OrthoDB" id="9789634at2"/>
<dbReference type="CDD" id="cd05399">
    <property type="entry name" value="NT_Rel-Spo_like"/>
    <property type="match status" value="1"/>
</dbReference>
<name>A0A1H3VU42_9BACT</name>
<dbReference type="InterPro" id="IPR007685">
    <property type="entry name" value="RelA_SpoT"/>
</dbReference>
<evidence type="ECO:0000259" key="1">
    <source>
        <dbReference type="SMART" id="SM00954"/>
    </source>
</evidence>
<accession>A0A1H3VU42</accession>